<dbReference type="Pfam" id="PF00665">
    <property type="entry name" value="rve"/>
    <property type="match status" value="1"/>
</dbReference>
<sequence>MEKMFSVLRRRSDFWENIPGALQQSGRSTAAHQTIWLKAEASECRTDPSKTEIVASWPTPTSTSEVRNFLRLASYYRRFVKSFASIARPLHRLTEQGRQFSWSNEAEEAFQRLKRALTTAPILAFPRFDIPFIIDTDASETGIGAVLSQKHDPEGERVIAYASRTLSKTERKYSTTRKELLSIVYFTKLFRPYLVGQRFTLRTDHDSLTWLRNFKEPEGQVARWLEHLQEYDMEVVHRRGRQHNNADAMSRRPEVTEDNGDHPTTEMPSAAVGTAAVSLASNEGAEPLEKPQDENIECVIRFLRRGRRPTDSEWRELHKESRDLVKQWKHLRLTPAGLAVVVTGKPARWVPPNHARPSILEQLHNGIGGGHLGVKKTAEKVRSRYFWPGWYRDVKAWCDRCEACARRKTPPIVNRAPMESIVVGNPMEIVAVDILGPVPRSKNGNSYIMVVTDYFTRWVEAYALPNQQAETVARKLMQQFVCRFGTSMKLLSDQGTQFQGRLVPELCKGAPRDSQWMQRSTLTLGNATTTSKYVEELAAYLRNAFAAARKHSAEEQKRQRKFTTPWTRPFEIVKEVSGLNYRIRSISNPRRTLLVHVNRLKPCELTSAQLCSLRQKYNEDKQQVRRDHQSKTKPRIYRPRLVWDEEDHGHDGTSTQAMVAQRPQRNRYPPVRYNDYVFY</sequence>
<accession>A0A0V0T9W6</accession>
<dbReference type="Gene3D" id="1.10.340.70">
    <property type="match status" value="1"/>
</dbReference>
<dbReference type="Pfam" id="PF22938">
    <property type="entry name" value="Integrase_p58_C"/>
    <property type="match status" value="1"/>
</dbReference>
<evidence type="ECO:0000256" key="1">
    <source>
        <dbReference type="ARBA" id="ARBA00012493"/>
    </source>
</evidence>
<keyword evidence="4" id="KW-0808">Transferase</keyword>
<dbReference type="EMBL" id="JYDJ01000413">
    <property type="protein sequence ID" value="KRX35746.1"/>
    <property type="molecule type" value="Genomic_DNA"/>
</dbReference>
<dbReference type="InterPro" id="IPR043128">
    <property type="entry name" value="Rev_trsase/Diguanyl_cyclase"/>
</dbReference>
<comment type="caution">
    <text evidence="8">The sequence shown here is derived from an EMBL/GenBank/DDBJ whole genome shotgun (WGS) entry which is preliminary data.</text>
</comment>
<dbReference type="FunFam" id="3.30.70.270:FF:000020">
    <property type="entry name" value="Transposon Tf2-6 polyprotein-like Protein"/>
    <property type="match status" value="1"/>
</dbReference>
<keyword evidence="3" id="KW-0378">Hydrolase</keyword>
<evidence type="ECO:0000256" key="6">
    <source>
        <dbReference type="SAM" id="MobiDB-lite"/>
    </source>
</evidence>
<keyword evidence="2" id="KW-0540">Nuclease</keyword>
<dbReference type="InterPro" id="IPR041588">
    <property type="entry name" value="Integrase_H2C2"/>
</dbReference>
<keyword evidence="5" id="KW-0511">Multifunctional enzyme</keyword>
<organism evidence="8 9">
    <name type="scientific">Trichinella murrelli</name>
    <dbReference type="NCBI Taxonomy" id="144512"/>
    <lineage>
        <taxon>Eukaryota</taxon>
        <taxon>Metazoa</taxon>
        <taxon>Ecdysozoa</taxon>
        <taxon>Nematoda</taxon>
        <taxon>Enoplea</taxon>
        <taxon>Dorylaimia</taxon>
        <taxon>Trichinellida</taxon>
        <taxon>Trichinellidae</taxon>
        <taxon>Trichinella</taxon>
    </lineage>
</organism>
<dbReference type="GO" id="GO:0004519">
    <property type="term" value="F:endonuclease activity"/>
    <property type="evidence" value="ECO:0007669"/>
    <property type="project" value="UniProtKB-KW"/>
</dbReference>
<evidence type="ECO:0000259" key="7">
    <source>
        <dbReference type="PROSITE" id="PS50994"/>
    </source>
</evidence>
<dbReference type="PANTHER" id="PTHR37984:SF5">
    <property type="entry name" value="PROTEIN NYNRIN-LIKE"/>
    <property type="match status" value="1"/>
</dbReference>
<feature type="region of interest" description="Disordered" evidence="6">
    <location>
        <begin position="242"/>
        <end position="268"/>
    </location>
</feature>
<evidence type="ECO:0000313" key="8">
    <source>
        <dbReference type="EMBL" id="KRX35746.1"/>
    </source>
</evidence>
<evidence type="ECO:0000256" key="5">
    <source>
        <dbReference type="ARBA" id="ARBA00023268"/>
    </source>
</evidence>
<keyword evidence="9" id="KW-1185">Reference proteome</keyword>
<dbReference type="GO" id="GO:0003964">
    <property type="term" value="F:RNA-directed DNA polymerase activity"/>
    <property type="evidence" value="ECO:0007669"/>
    <property type="project" value="UniProtKB-KW"/>
</dbReference>
<dbReference type="Pfam" id="PF17921">
    <property type="entry name" value="Integrase_H2C2"/>
    <property type="match status" value="1"/>
</dbReference>
<dbReference type="GO" id="GO:0003676">
    <property type="term" value="F:nucleic acid binding"/>
    <property type="evidence" value="ECO:0007669"/>
    <property type="project" value="InterPro"/>
</dbReference>
<evidence type="ECO:0000256" key="3">
    <source>
        <dbReference type="ARBA" id="ARBA00022759"/>
    </source>
</evidence>
<dbReference type="Pfam" id="PF17919">
    <property type="entry name" value="RT_RNaseH_2"/>
    <property type="match status" value="1"/>
</dbReference>
<dbReference type="GO" id="GO:0015074">
    <property type="term" value="P:DNA integration"/>
    <property type="evidence" value="ECO:0007669"/>
    <property type="project" value="InterPro"/>
</dbReference>
<evidence type="ECO:0000256" key="4">
    <source>
        <dbReference type="ARBA" id="ARBA00022918"/>
    </source>
</evidence>
<dbReference type="FunFam" id="3.10.20.370:FF:000001">
    <property type="entry name" value="Retrovirus-related Pol polyprotein from transposon 17.6-like protein"/>
    <property type="match status" value="1"/>
</dbReference>
<feature type="compositionally biased region" description="Basic and acidic residues" evidence="6">
    <location>
        <begin position="249"/>
        <end position="264"/>
    </location>
</feature>
<dbReference type="InterPro" id="IPR043502">
    <property type="entry name" value="DNA/RNA_pol_sf"/>
</dbReference>
<dbReference type="GO" id="GO:0042575">
    <property type="term" value="C:DNA polymerase complex"/>
    <property type="evidence" value="ECO:0007669"/>
    <property type="project" value="UniProtKB-ARBA"/>
</dbReference>
<dbReference type="InterPro" id="IPR041577">
    <property type="entry name" value="RT_RNaseH_2"/>
</dbReference>
<keyword evidence="3" id="KW-0255">Endonuclease</keyword>
<proteinExistence type="predicted"/>
<dbReference type="EC" id="2.7.7.49" evidence="1"/>
<dbReference type="Gene3D" id="3.30.70.270">
    <property type="match status" value="1"/>
</dbReference>
<evidence type="ECO:0000313" key="9">
    <source>
        <dbReference type="Proteomes" id="UP000055048"/>
    </source>
</evidence>
<dbReference type="InterPro" id="IPR012337">
    <property type="entry name" value="RNaseH-like_sf"/>
</dbReference>
<dbReference type="SUPFAM" id="SSF56672">
    <property type="entry name" value="DNA/RNA polymerases"/>
    <property type="match status" value="1"/>
</dbReference>
<dbReference type="STRING" id="144512.A0A0V0T9W6"/>
<dbReference type="PANTHER" id="PTHR37984">
    <property type="entry name" value="PROTEIN CBG26694"/>
    <property type="match status" value="1"/>
</dbReference>
<protein>
    <recommendedName>
        <fullName evidence="1">RNA-directed DNA polymerase</fullName>
        <ecNumber evidence="1">2.7.7.49</ecNumber>
    </recommendedName>
</protein>
<dbReference type="PROSITE" id="PS50994">
    <property type="entry name" value="INTEGRASE"/>
    <property type="match status" value="1"/>
</dbReference>
<dbReference type="InterPro" id="IPR054465">
    <property type="entry name" value="Integrase_p58-like_C"/>
</dbReference>
<feature type="domain" description="Integrase catalytic" evidence="7">
    <location>
        <begin position="422"/>
        <end position="508"/>
    </location>
</feature>
<dbReference type="Gene3D" id="3.30.420.10">
    <property type="entry name" value="Ribonuclease H-like superfamily/Ribonuclease H"/>
    <property type="match status" value="1"/>
</dbReference>
<dbReference type="AlphaFoldDB" id="A0A0V0T9W6"/>
<keyword evidence="4" id="KW-0695">RNA-directed DNA polymerase</keyword>
<dbReference type="SUPFAM" id="SSF53098">
    <property type="entry name" value="Ribonuclease H-like"/>
    <property type="match status" value="1"/>
</dbReference>
<dbReference type="Gene3D" id="3.10.20.370">
    <property type="match status" value="1"/>
</dbReference>
<dbReference type="FunFam" id="1.10.340.70:FF:000001">
    <property type="entry name" value="Retrovirus-related Pol polyprotein from transposon gypsy-like Protein"/>
    <property type="match status" value="1"/>
</dbReference>
<dbReference type="InterPro" id="IPR036397">
    <property type="entry name" value="RNaseH_sf"/>
</dbReference>
<evidence type="ECO:0000256" key="2">
    <source>
        <dbReference type="ARBA" id="ARBA00022722"/>
    </source>
</evidence>
<dbReference type="InterPro" id="IPR050951">
    <property type="entry name" value="Retrovirus_Pol_polyprotein"/>
</dbReference>
<name>A0A0V0T9W6_9BILA</name>
<keyword evidence="4" id="KW-0548">Nucleotidyltransferase</keyword>
<dbReference type="Proteomes" id="UP000055048">
    <property type="component" value="Unassembled WGS sequence"/>
</dbReference>
<dbReference type="CDD" id="cd09274">
    <property type="entry name" value="RNase_HI_RT_Ty3"/>
    <property type="match status" value="1"/>
</dbReference>
<dbReference type="InterPro" id="IPR001584">
    <property type="entry name" value="Integrase_cat-core"/>
</dbReference>
<reference evidence="8 9" key="1">
    <citation type="submission" date="2015-01" db="EMBL/GenBank/DDBJ databases">
        <title>Evolution of Trichinella species and genotypes.</title>
        <authorList>
            <person name="Korhonen P.K."/>
            <person name="Edoardo P."/>
            <person name="Giuseppe L.R."/>
            <person name="Gasser R.B."/>
        </authorList>
    </citation>
    <scope>NUCLEOTIDE SEQUENCE [LARGE SCALE GENOMIC DNA]</scope>
    <source>
        <strain evidence="8">ISS417</strain>
    </source>
</reference>
<gene>
    <name evidence="8" type="primary">pol</name>
    <name evidence="8" type="ORF">T05_9744</name>
</gene>